<dbReference type="AlphaFoldDB" id="A0A1Y1WMN3"/>
<comment type="caution">
    <text evidence="1">The sequence shown here is derived from an EMBL/GenBank/DDBJ whole genome shotgun (WGS) entry which is preliminary data.</text>
</comment>
<reference evidence="1 2" key="1">
    <citation type="submission" date="2016-07" db="EMBL/GenBank/DDBJ databases">
        <title>Pervasive Adenine N6-methylation of Active Genes in Fungi.</title>
        <authorList>
            <consortium name="DOE Joint Genome Institute"/>
            <person name="Mondo S.J."/>
            <person name="Dannebaum R.O."/>
            <person name="Kuo R.C."/>
            <person name="Labutti K."/>
            <person name="Haridas S."/>
            <person name="Kuo A."/>
            <person name="Salamov A."/>
            <person name="Ahrendt S.R."/>
            <person name="Lipzen A."/>
            <person name="Sullivan W."/>
            <person name="Andreopoulos W.B."/>
            <person name="Clum A."/>
            <person name="Lindquist E."/>
            <person name="Daum C."/>
            <person name="Ramamoorthy G.K."/>
            <person name="Gryganskyi A."/>
            <person name="Culley D."/>
            <person name="Magnuson J.K."/>
            <person name="James T.Y."/>
            <person name="O'Malley M.A."/>
            <person name="Stajich J.E."/>
            <person name="Spatafora J.W."/>
            <person name="Visel A."/>
            <person name="Grigoriev I.V."/>
        </authorList>
    </citation>
    <scope>NUCLEOTIDE SEQUENCE [LARGE SCALE GENOMIC DNA]</scope>
    <source>
        <strain evidence="1 2">ATCC 12442</strain>
    </source>
</reference>
<dbReference type="RefSeq" id="XP_040747677.1">
    <property type="nucleotide sequence ID" value="XM_040883748.1"/>
</dbReference>
<dbReference type="EMBL" id="MCFD01000001">
    <property type="protein sequence ID" value="ORX74466.1"/>
    <property type="molecule type" value="Genomic_DNA"/>
</dbReference>
<accession>A0A1Y1WMN3</accession>
<protein>
    <submittedName>
        <fullName evidence="1">Uncharacterized protein</fullName>
    </submittedName>
</protein>
<keyword evidence="2" id="KW-1185">Reference proteome</keyword>
<gene>
    <name evidence="1" type="ORF">DL89DRAFT_16827</name>
</gene>
<sequence>MPPSAEARAEHMASFFVCMLTAWAIGKTGCRSMMCMYSSTLLPLLWSASNLVAGTDRGIFSTLGSPFVNGLSQPATTPQFHAVLRLAGCWCGMCRSALDMGRSKGITDILTGMQMAYIVGTGVGVRGLLALKAAAQRRRMRWLHIASAEHTELIEQLGQDRGEFAVFVSAPLCLGWHHRLDVCGAAMIRRQAAGGECDRSKR</sequence>
<evidence type="ECO:0000313" key="1">
    <source>
        <dbReference type="EMBL" id="ORX74466.1"/>
    </source>
</evidence>
<evidence type="ECO:0000313" key="2">
    <source>
        <dbReference type="Proteomes" id="UP000193922"/>
    </source>
</evidence>
<dbReference type="GeneID" id="63800396"/>
<organism evidence="1 2">
    <name type="scientific">Linderina pennispora</name>
    <dbReference type="NCBI Taxonomy" id="61395"/>
    <lineage>
        <taxon>Eukaryota</taxon>
        <taxon>Fungi</taxon>
        <taxon>Fungi incertae sedis</taxon>
        <taxon>Zoopagomycota</taxon>
        <taxon>Kickxellomycotina</taxon>
        <taxon>Kickxellomycetes</taxon>
        <taxon>Kickxellales</taxon>
        <taxon>Kickxellaceae</taxon>
        <taxon>Linderina</taxon>
    </lineage>
</organism>
<name>A0A1Y1WMN3_9FUNG</name>
<dbReference type="Proteomes" id="UP000193922">
    <property type="component" value="Unassembled WGS sequence"/>
</dbReference>
<proteinExistence type="predicted"/>